<keyword evidence="2" id="KW-0963">Cytoplasm</keyword>
<feature type="compositionally biased region" description="Basic and acidic residues" evidence="5">
    <location>
        <begin position="1696"/>
        <end position="1705"/>
    </location>
</feature>
<dbReference type="Gene3D" id="1.25.10.10">
    <property type="entry name" value="Leucine-rich Repeat Variant"/>
    <property type="match status" value="2"/>
</dbReference>
<keyword evidence="4" id="KW-0647">Proteasome</keyword>
<dbReference type="OrthoDB" id="16066at2759"/>
<evidence type="ECO:0000256" key="2">
    <source>
        <dbReference type="ARBA" id="ARBA00022490"/>
    </source>
</evidence>
<dbReference type="RefSeq" id="XP_017988019.1">
    <property type="nucleotide sequence ID" value="XM_018132700.1"/>
</dbReference>
<feature type="domain" description="Proteasome component Ecm29 N-terminal" evidence="6">
    <location>
        <begin position="16"/>
        <end position="530"/>
    </location>
</feature>
<evidence type="ECO:0000259" key="6">
    <source>
        <dbReference type="Pfam" id="PF13001"/>
    </source>
</evidence>
<dbReference type="EMBL" id="CP014245">
    <property type="protein sequence ID" value="AMD21023.1"/>
    <property type="molecule type" value="Genomic_DNA"/>
</dbReference>
<evidence type="ECO:0000256" key="1">
    <source>
        <dbReference type="ARBA" id="ARBA00004496"/>
    </source>
</evidence>
<dbReference type="PANTHER" id="PTHR23346">
    <property type="entry name" value="TRANSLATIONAL ACTIVATOR GCN1-RELATED"/>
    <property type="match status" value="1"/>
</dbReference>
<dbReference type="InterPro" id="IPR055443">
    <property type="entry name" value="HEAT_ECM29"/>
</dbReference>
<evidence type="ECO:0000313" key="9">
    <source>
        <dbReference type="Proteomes" id="UP000243052"/>
    </source>
</evidence>
<dbReference type="STRING" id="45286.A0A0X8HTA6"/>
<proteinExistence type="predicted"/>
<organism evidence="8 9">
    <name type="scientific">Eremothecium sinecaudum</name>
    <dbReference type="NCBI Taxonomy" id="45286"/>
    <lineage>
        <taxon>Eukaryota</taxon>
        <taxon>Fungi</taxon>
        <taxon>Dikarya</taxon>
        <taxon>Ascomycota</taxon>
        <taxon>Saccharomycotina</taxon>
        <taxon>Saccharomycetes</taxon>
        <taxon>Saccharomycetales</taxon>
        <taxon>Saccharomycetaceae</taxon>
        <taxon>Eremothecium</taxon>
    </lineage>
</organism>
<dbReference type="GO" id="GO:0043248">
    <property type="term" value="P:proteasome assembly"/>
    <property type="evidence" value="ECO:0007669"/>
    <property type="project" value="InterPro"/>
</dbReference>
<name>A0A0X8HTA6_9SACH</name>
<feature type="region of interest" description="Disordered" evidence="5">
    <location>
        <begin position="1678"/>
        <end position="1705"/>
    </location>
</feature>
<evidence type="ECO:0000256" key="5">
    <source>
        <dbReference type="SAM" id="MobiDB-lite"/>
    </source>
</evidence>
<dbReference type="Pfam" id="PF23731">
    <property type="entry name" value="ARM_ECM29_C"/>
    <property type="match status" value="1"/>
</dbReference>
<keyword evidence="9" id="KW-1185">Reference proteome</keyword>
<dbReference type="GO" id="GO:0036503">
    <property type="term" value="P:ERAD pathway"/>
    <property type="evidence" value="ECO:0007669"/>
    <property type="project" value="TreeGrafter"/>
</dbReference>
<dbReference type="GO" id="GO:0005634">
    <property type="term" value="C:nucleus"/>
    <property type="evidence" value="ECO:0007669"/>
    <property type="project" value="TreeGrafter"/>
</dbReference>
<dbReference type="GeneID" id="28724299"/>
<dbReference type="Pfam" id="PF24492">
    <property type="entry name" value="HEAT_ECM29"/>
    <property type="match status" value="1"/>
</dbReference>
<dbReference type="InterPro" id="IPR024372">
    <property type="entry name" value="Ecm29_N"/>
</dbReference>
<evidence type="ECO:0000259" key="7">
    <source>
        <dbReference type="Pfam" id="PF24492"/>
    </source>
</evidence>
<dbReference type="SUPFAM" id="SSF48371">
    <property type="entry name" value="ARM repeat"/>
    <property type="match status" value="3"/>
</dbReference>
<protein>
    <submittedName>
        <fullName evidence="8">HEL258Wp</fullName>
    </submittedName>
</protein>
<feature type="domain" description="Proteasome adapter and scaffold protein ECM29 HEAT-repeat" evidence="7">
    <location>
        <begin position="1299"/>
        <end position="1460"/>
    </location>
</feature>
<dbReference type="PANTHER" id="PTHR23346:SF19">
    <property type="entry name" value="PROTEASOME ADAPTER AND SCAFFOLD PROTEIN ECM29"/>
    <property type="match status" value="1"/>
</dbReference>
<dbReference type="GO" id="GO:0060090">
    <property type="term" value="F:molecular adaptor activity"/>
    <property type="evidence" value="ECO:0007669"/>
    <property type="project" value="InterPro"/>
</dbReference>
<dbReference type="InterPro" id="IPR011989">
    <property type="entry name" value="ARM-like"/>
</dbReference>
<dbReference type="InterPro" id="IPR016024">
    <property type="entry name" value="ARM-type_fold"/>
</dbReference>
<reference evidence="8 9" key="1">
    <citation type="submission" date="2016-01" db="EMBL/GenBank/DDBJ databases">
        <title>Genome sequence of the yeast Holleya sinecauda.</title>
        <authorList>
            <person name="Dietrich F.S."/>
        </authorList>
    </citation>
    <scope>NUCLEOTIDE SEQUENCE [LARGE SCALE GENOMIC DNA]</scope>
    <source>
        <strain evidence="8 9">ATCC 58844</strain>
    </source>
</reference>
<dbReference type="Proteomes" id="UP000243052">
    <property type="component" value="Chromosome v"/>
</dbReference>
<evidence type="ECO:0000256" key="4">
    <source>
        <dbReference type="ARBA" id="ARBA00022942"/>
    </source>
</evidence>
<feature type="compositionally biased region" description="Polar residues" evidence="5">
    <location>
        <begin position="1685"/>
        <end position="1695"/>
    </location>
</feature>
<dbReference type="GO" id="GO:0000502">
    <property type="term" value="C:proteasome complex"/>
    <property type="evidence" value="ECO:0007669"/>
    <property type="project" value="UniProtKB-KW"/>
</dbReference>
<gene>
    <name evidence="8" type="ORF">AW171_hschr52956</name>
</gene>
<evidence type="ECO:0000256" key="3">
    <source>
        <dbReference type="ARBA" id="ARBA00022737"/>
    </source>
</evidence>
<comment type="subcellular location">
    <subcellularLocation>
        <location evidence="1">Cytoplasm</location>
    </subcellularLocation>
</comment>
<sequence length="1851" mass="208008">MSGHAQSNEQQELGLVEKVELRIALADTAEKFEQQLSTFLAPLLLKLASPHQSVKQAVLQSCNQVILRLNTYTDVKLPIEKLVLQAKSPNLEANVDSSAVILYSLLFVSKGVNRLDDNERDRLLPLILNGVSRMQGSSQARMFHVLCKLLLDWKMPAMGTKAYDEAIETLKIEDKRDIDFWMQRFTEFFLLIPVKAENASSAIPRGYTCPGLSAGDVAFFTYNAGLSFNRDQLTQYKHAVYQFVVDAFVSKDNIQYCKFLSVVSVDSSSISEQAVVALNRVQLPVENEDYINFLLHLFIGDKNNGVPPVTHVLQEKILSILCTSVTATKKDVVIPEIASIGLYSEFRKLKSLTLKFIQHVSKHNYSALARPSEAGDYSTNIAALIRNNIISEGWPKLTASTAMPNFSLAIEQRRAQYETLGEMVKRDFSLFEDLSYAEFLLDALKGDLTDFKASIQEALSSFTIHLPHISASKRTKLKKKLLDIMTTNVMMSDSRDEEAGIMACKYVAIKYVNATFPFSNADARLINVLGTSRTNSFELIEEAYKGLHPYWFRVGQSLNVKEIKPSAELLGTTKKYTDFPSFESYITALLKLIKNEATTGKIRESLNTAIRFALQILITNAVKGSNTIIEQDEDWSLRIERAIYTDEKALKLTHDSISNLSSESYVSFLTLMFKEFIKKDHHGNTVSIFKYEDPIFGNTALTFAKHSSDVVLRQLDHMNDCLFTFIKRYQTTAEADIQCAASLIGIIGSYAPSPFNLTLLKRLDSEDFGNDIPTQIAASYILPRLKLRYDSNCNIRIPCFNLVKTLVKNMKQLTIKNFIYYSLEQILSLGTLLLLNEDERVPILKEITETLRPTLLNNELTITLWAYTTFYINDDEQLNENFSALKDTHVSKHTEFLFTSGEALTIILGGWLSKYLIQKLDVNVPIANLQSVFPGKHLSKGLSEILSGCNSSKPAMRKACCIWLLSLVQYLGHLHDVNERCTEIHLAFMKFLADRDELVQESASKGLGFIYEIGNTDLKEEMMKNLIKSFADPAKTMAMNSGTISAETTLFDANVLNGGDGYISTYKDVLDLASEVGDPSLVYKFMDLARSSNLWSSRKGIAFGLGNIISKNSLEKMLLDDKAMAQKLIPKLFRYRFDPVTSVAKSMNDIWNTLVTDPAKTTQQYFPDILKELLDKMGNTEWRVREASTLALIDLLQKSTIGDYDTQVEAIWTKTFRVMDDIKDSVRESGSRLAQVLSKILVRALDDKNGLDTEKSKRIFDVLLPFLLGPKGLSNDSEEIRKFALKTLMDLIKNVGTRIRPHAPLLVQKLTLSLSFLEPQVNNYLSLNADKFNLTTAHIDDHRARALNGSPVMHTIEKLVNLADDSMVNEMTDNAIIAVKKSVGLISIIASSKILILLAQKYGILMKSYSGKLLKLCYNQFDNSNFAISSAFATSLGHIYKISGLDKTVKYSNKLVSSYFEAEDIVEKRITIGVAIDTIHKYSLKQFEDVQTILVPLLFVAKSNPEERLSSFFTNIWVEIAYSTSSTVKLYFDEIAKLCSEHINSSTFTTRQMCAKSISELCIGFESKLTDKQNDNLFEVLCDASKRRVWDGKECIIAALVLLATKSEPYYLARIDLQKTIKEILIAELNRKNKKYTTQLIIAVCDFLSKYPDDVVTETLISAVISVSPYLKNFNGNGDPKASSEKPTPSMTSVTDVHDKSSKENVEKEKSRVAMLKKLATAASIHRSRSDNNLAEFVLRTTLALLDLTYTWRTQIAVSEIGLQLLDKVDTNLDAVYTEIFDKFWSKVYELNCAMDVIESVKVQLIKFGGKLSSKAPRLSVQIKSQLQDMVIQSKSAILEAELNNVGIKVK</sequence>
<evidence type="ECO:0000313" key="8">
    <source>
        <dbReference type="EMBL" id="AMD21023.1"/>
    </source>
</evidence>
<accession>A0A0X8HTA6</accession>
<dbReference type="Pfam" id="PF13001">
    <property type="entry name" value="ECM29_N"/>
    <property type="match status" value="1"/>
</dbReference>
<dbReference type="GO" id="GO:0005737">
    <property type="term" value="C:cytoplasm"/>
    <property type="evidence" value="ECO:0007669"/>
    <property type="project" value="UniProtKB-SubCell"/>
</dbReference>
<keyword evidence="3" id="KW-0677">Repeat</keyword>